<protein>
    <submittedName>
        <fullName evidence="1">Uncharacterized protein</fullName>
    </submittedName>
</protein>
<sequence>MFHTLFETIFLRRGKNLPVSGIRQRSAQRGARMTRLIAARQKSLVPEVSPRRKIGGREIDAKNDPCCAAAIFIASQQFLLPHNKNNCPAGFVPSPKAAAARSAAKTTPDCFLQWNTGKRPEHRPA</sequence>
<dbReference type="EMBL" id="JACONZ010000004">
    <property type="protein sequence ID" value="MBC5581989.1"/>
    <property type="molecule type" value="Genomic_DNA"/>
</dbReference>
<dbReference type="AlphaFoldDB" id="A0A923I8U9"/>
<evidence type="ECO:0000313" key="2">
    <source>
        <dbReference type="Proteomes" id="UP000659630"/>
    </source>
</evidence>
<keyword evidence="2" id="KW-1185">Reference proteome</keyword>
<accession>A0A923I8U9</accession>
<comment type="caution">
    <text evidence="1">The sequence shown here is derived from an EMBL/GenBank/DDBJ whole genome shotgun (WGS) entry which is preliminary data.</text>
</comment>
<dbReference type="Proteomes" id="UP000659630">
    <property type="component" value="Unassembled WGS sequence"/>
</dbReference>
<organism evidence="1 2">
    <name type="scientific">Anaerofilum hominis</name>
    <dbReference type="NCBI Taxonomy" id="2763016"/>
    <lineage>
        <taxon>Bacteria</taxon>
        <taxon>Bacillati</taxon>
        <taxon>Bacillota</taxon>
        <taxon>Clostridia</taxon>
        <taxon>Eubacteriales</taxon>
        <taxon>Oscillospiraceae</taxon>
        <taxon>Anaerofilum</taxon>
    </lineage>
</organism>
<evidence type="ECO:0000313" key="1">
    <source>
        <dbReference type="EMBL" id="MBC5581989.1"/>
    </source>
</evidence>
<proteinExistence type="predicted"/>
<reference evidence="1" key="1">
    <citation type="submission" date="2020-08" db="EMBL/GenBank/DDBJ databases">
        <title>Genome public.</title>
        <authorList>
            <person name="Liu C."/>
            <person name="Sun Q."/>
        </authorList>
    </citation>
    <scope>NUCLEOTIDE SEQUENCE</scope>
    <source>
        <strain evidence="1">BX8</strain>
    </source>
</reference>
<dbReference type="RefSeq" id="WP_186888361.1">
    <property type="nucleotide sequence ID" value="NZ_JACONZ010000004.1"/>
</dbReference>
<gene>
    <name evidence="1" type="ORF">H8S23_10780</name>
</gene>
<name>A0A923I8U9_9FIRM</name>